<dbReference type="RefSeq" id="WP_243395041.1">
    <property type="nucleotide sequence ID" value="NZ_PVUF01000011.1"/>
</dbReference>
<organism evidence="1 2">
    <name type="scientific">Tritonibacter scottomollicae</name>
    <name type="common">Epibacterium scottomollicae</name>
    <dbReference type="NCBI Taxonomy" id="483013"/>
    <lineage>
        <taxon>Bacteria</taxon>
        <taxon>Pseudomonadati</taxon>
        <taxon>Pseudomonadota</taxon>
        <taxon>Alphaproteobacteria</taxon>
        <taxon>Rhodobacterales</taxon>
        <taxon>Paracoccaceae</taxon>
        <taxon>Tritonibacter</taxon>
    </lineage>
</organism>
<protein>
    <submittedName>
        <fullName evidence="1">Uncharacterized protein DUF4112</fullName>
    </submittedName>
</protein>
<proteinExistence type="predicted"/>
<dbReference type="AlphaFoldDB" id="A0A2T1AC95"/>
<gene>
    <name evidence="1" type="ORF">CLV89_11195</name>
</gene>
<dbReference type="PANTHER" id="PTHR35519">
    <property type="entry name" value="MEMBRANE PROTEINS"/>
    <property type="match status" value="1"/>
</dbReference>
<dbReference type="EMBL" id="PVUF01000011">
    <property type="protein sequence ID" value="PRZ46204.1"/>
    <property type="molecule type" value="Genomic_DNA"/>
</dbReference>
<evidence type="ECO:0000313" key="1">
    <source>
        <dbReference type="EMBL" id="PRZ46204.1"/>
    </source>
</evidence>
<dbReference type="InterPro" id="IPR025187">
    <property type="entry name" value="DUF4112"/>
</dbReference>
<comment type="caution">
    <text evidence="1">The sequence shown here is derived from an EMBL/GenBank/DDBJ whole genome shotgun (WGS) entry which is preliminary data.</text>
</comment>
<evidence type="ECO:0000313" key="2">
    <source>
        <dbReference type="Proteomes" id="UP000237718"/>
    </source>
</evidence>
<accession>A0A2T1AC95</accession>
<name>A0A2T1AC95_TRISK</name>
<dbReference type="PANTHER" id="PTHR35519:SF2">
    <property type="entry name" value="PH DOMAIN PROTEIN"/>
    <property type="match status" value="1"/>
</dbReference>
<sequence>MASLDHSHPTKPMRRRRTDAEITAEVARLENLAKTLDARFRIPLTGFRVGLDGLIGLIPGVGDTLAALPSAYLITRGWQLGAKKRTLARMSVNTGLDWMLGSIPIVGDLFDIGFKGNLRNVRLLQSDLRKGQTAHAAQGGIAAETHRD</sequence>
<dbReference type="Pfam" id="PF13430">
    <property type="entry name" value="DUF4112"/>
    <property type="match status" value="1"/>
</dbReference>
<reference evidence="1 2" key="1">
    <citation type="submission" date="2018-03" db="EMBL/GenBank/DDBJ databases">
        <title>Genomic Encyclopedia of Archaeal and Bacterial Type Strains, Phase II (KMG-II): from individual species to whole genera.</title>
        <authorList>
            <person name="Goeker M."/>
        </authorList>
    </citation>
    <scope>NUCLEOTIDE SEQUENCE [LARGE SCALE GENOMIC DNA]</scope>
    <source>
        <strain evidence="1 2">DSM 25328</strain>
    </source>
</reference>
<dbReference type="Proteomes" id="UP000237718">
    <property type="component" value="Unassembled WGS sequence"/>
</dbReference>